<organism evidence="1 2">
    <name type="scientific">Plakobranchus ocellatus</name>
    <dbReference type="NCBI Taxonomy" id="259542"/>
    <lineage>
        <taxon>Eukaryota</taxon>
        <taxon>Metazoa</taxon>
        <taxon>Spiralia</taxon>
        <taxon>Lophotrochozoa</taxon>
        <taxon>Mollusca</taxon>
        <taxon>Gastropoda</taxon>
        <taxon>Heterobranchia</taxon>
        <taxon>Euthyneura</taxon>
        <taxon>Panpulmonata</taxon>
        <taxon>Sacoglossa</taxon>
        <taxon>Placobranchoidea</taxon>
        <taxon>Plakobranchidae</taxon>
        <taxon>Plakobranchus</taxon>
    </lineage>
</organism>
<dbReference type="Proteomes" id="UP000735302">
    <property type="component" value="Unassembled WGS sequence"/>
</dbReference>
<accession>A0AAV4AH37</accession>
<evidence type="ECO:0000313" key="2">
    <source>
        <dbReference type="Proteomes" id="UP000735302"/>
    </source>
</evidence>
<evidence type="ECO:0000313" key="1">
    <source>
        <dbReference type="EMBL" id="GFO06347.1"/>
    </source>
</evidence>
<name>A0AAV4AH37_9GAST</name>
<protein>
    <submittedName>
        <fullName evidence="1">Uncharacterized protein</fullName>
    </submittedName>
</protein>
<reference evidence="1 2" key="1">
    <citation type="journal article" date="2021" name="Elife">
        <title>Chloroplast acquisition without the gene transfer in kleptoplastic sea slugs, Plakobranchus ocellatus.</title>
        <authorList>
            <person name="Maeda T."/>
            <person name="Takahashi S."/>
            <person name="Yoshida T."/>
            <person name="Shimamura S."/>
            <person name="Takaki Y."/>
            <person name="Nagai Y."/>
            <person name="Toyoda A."/>
            <person name="Suzuki Y."/>
            <person name="Arimoto A."/>
            <person name="Ishii H."/>
            <person name="Satoh N."/>
            <person name="Nishiyama T."/>
            <person name="Hasebe M."/>
            <person name="Maruyama T."/>
            <person name="Minagawa J."/>
            <person name="Obokata J."/>
            <person name="Shigenobu S."/>
        </authorList>
    </citation>
    <scope>NUCLEOTIDE SEQUENCE [LARGE SCALE GENOMIC DNA]</scope>
</reference>
<keyword evidence="2" id="KW-1185">Reference proteome</keyword>
<sequence length="91" mass="10385">MLLTILLDPDTQILLEYWVTKGEGGVPSFGHVYLIFQCFQSHLGETIILFVAFVALSTKSCCQWAMAFAYKSLIGFRTVSLMLFMKIRKKE</sequence>
<dbReference type="EMBL" id="BLXT01003772">
    <property type="protein sequence ID" value="GFO06347.1"/>
    <property type="molecule type" value="Genomic_DNA"/>
</dbReference>
<gene>
    <name evidence="1" type="ORF">PoB_003285200</name>
</gene>
<dbReference type="AlphaFoldDB" id="A0AAV4AH37"/>
<proteinExistence type="predicted"/>
<comment type="caution">
    <text evidence="1">The sequence shown here is derived from an EMBL/GenBank/DDBJ whole genome shotgun (WGS) entry which is preliminary data.</text>
</comment>